<dbReference type="STRING" id="1194083.BN12_3710003"/>
<gene>
    <name evidence="2" type="ORF">BN12_3710003</name>
</gene>
<accession>A0A077M416</accession>
<proteinExistence type="predicted"/>
<sequence>MTLRGAGSLDTSTETRPTRVEVCRDAAKIPEYLDRMGAPWVEVRGDSPMVTGYLDPMSTPWVEVRGDAPMVPGHLDRNPPHPSRGMS</sequence>
<evidence type="ECO:0000256" key="1">
    <source>
        <dbReference type="SAM" id="MobiDB-lite"/>
    </source>
</evidence>
<evidence type="ECO:0000313" key="2">
    <source>
        <dbReference type="EMBL" id="CCH78909.1"/>
    </source>
</evidence>
<name>A0A077M416_9MICO</name>
<dbReference type="AlphaFoldDB" id="A0A077M416"/>
<organism evidence="2 3">
    <name type="scientific">Nostocoides japonicum T1-X7</name>
    <dbReference type="NCBI Taxonomy" id="1194083"/>
    <lineage>
        <taxon>Bacteria</taxon>
        <taxon>Bacillati</taxon>
        <taxon>Actinomycetota</taxon>
        <taxon>Actinomycetes</taxon>
        <taxon>Micrococcales</taxon>
        <taxon>Intrasporangiaceae</taxon>
        <taxon>Nostocoides</taxon>
    </lineage>
</organism>
<reference evidence="2 3" key="1">
    <citation type="journal article" date="2013" name="ISME J.">
        <title>A metabolic model for members of the genus Tetrasphaera involved in enhanced biological phosphorus removal.</title>
        <authorList>
            <person name="Kristiansen R."/>
            <person name="Nguyen H.T.T."/>
            <person name="Saunders A.M."/>
            <person name="Nielsen J.L."/>
            <person name="Wimmer R."/>
            <person name="Le V.Q."/>
            <person name="McIlroy S.J."/>
            <person name="Petrovski S."/>
            <person name="Seviour R.J."/>
            <person name="Calteau A."/>
            <person name="Nielsen K.L."/>
            <person name="Nielsen P.H."/>
        </authorList>
    </citation>
    <scope>NUCLEOTIDE SEQUENCE [LARGE SCALE GENOMIC DNA]</scope>
    <source>
        <strain evidence="2 3">T1-X7</strain>
    </source>
</reference>
<dbReference type="Proteomes" id="UP000035721">
    <property type="component" value="Unassembled WGS sequence"/>
</dbReference>
<protein>
    <submittedName>
        <fullName evidence="2">Uncharacterized protein</fullName>
    </submittedName>
</protein>
<feature type="region of interest" description="Disordered" evidence="1">
    <location>
        <begin position="68"/>
        <end position="87"/>
    </location>
</feature>
<comment type="caution">
    <text evidence="2">The sequence shown here is derived from an EMBL/GenBank/DDBJ whole genome shotgun (WGS) entry which is preliminary data.</text>
</comment>
<dbReference type="EMBL" id="CAJB01000303">
    <property type="protein sequence ID" value="CCH78909.1"/>
    <property type="molecule type" value="Genomic_DNA"/>
</dbReference>
<keyword evidence="3" id="KW-1185">Reference proteome</keyword>
<evidence type="ECO:0000313" key="3">
    <source>
        <dbReference type="Proteomes" id="UP000035721"/>
    </source>
</evidence>